<dbReference type="EMBL" id="CP002623">
    <property type="protein sequence ID" value="AEI94766.1"/>
    <property type="molecule type" value="Genomic_DNA"/>
</dbReference>
<dbReference type="AlphaFoldDB" id="F7ZG35"/>
<evidence type="ECO:0000313" key="1">
    <source>
        <dbReference type="EMBL" id="AEI94766.1"/>
    </source>
</evidence>
<keyword evidence="2" id="KW-1185">Reference proteome</keyword>
<name>F7ZG35_ROSLO</name>
<dbReference type="HOGENOM" id="CLU_2093846_0_0_5"/>
<reference evidence="1 2" key="1">
    <citation type="journal article" date="2011" name="BMC Genomics">
        <title>Comparative genome analysis and genome-guided physiological analysis of Roseobacter litoralis.</title>
        <authorList>
            <person name="Kalhoefer D."/>
            <person name="Thole S."/>
            <person name="Voget S."/>
            <person name="Lehmann R."/>
            <person name="Liesegang H."/>
            <person name="Wollher A."/>
            <person name="Daniel R."/>
            <person name="Simon M."/>
            <person name="Brinkhoff T."/>
        </authorList>
    </citation>
    <scope>NUCLEOTIDE SEQUENCE [LARGE SCALE GENOMIC DNA]</scope>
    <source>
        <strain evidence="2">ATCC 49566 / DSM 6996 / JCM 21268 / NBRC 15278 / OCh 149</strain>
    </source>
</reference>
<dbReference type="eggNOG" id="ENOG502ZFQG">
    <property type="taxonomic scope" value="Bacteria"/>
</dbReference>
<dbReference type="KEGG" id="rli:RLO149_c028060"/>
<sequence>MEIHDIFWHDSTINKVIELPEKDVILFEIDYPINWEENVFEIHTLTFSGVHGYEIREGPFVGAPAIMGATKSAYLETKNVHKLRLDTNAGYRVILCEALSLRKGKAYLAADE</sequence>
<protein>
    <submittedName>
        <fullName evidence="1">Uncharacterized protein</fullName>
    </submittedName>
</protein>
<dbReference type="Proteomes" id="UP000001353">
    <property type="component" value="Chromosome"/>
</dbReference>
<evidence type="ECO:0000313" key="2">
    <source>
        <dbReference type="Proteomes" id="UP000001353"/>
    </source>
</evidence>
<gene>
    <name evidence="1" type="ordered locus">RLO149_c028060</name>
</gene>
<proteinExistence type="predicted"/>
<dbReference type="RefSeq" id="WP_013962681.1">
    <property type="nucleotide sequence ID" value="NC_015730.1"/>
</dbReference>
<organism evidence="1 2">
    <name type="scientific">Roseobacter litoralis (strain ATCC 49566 / DSM 6996 / JCM 21268 / NBRC 15278 / OCh 149)</name>
    <dbReference type="NCBI Taxonomy" id="391595"/>
    <lineage>
        <taxon>Bacteria</taxon>
        <taxon>Pseudomonadati</taxon>
        <taxon>Pseudomonadota</taxon>
        <taxon>Alphaproteobacteria</taxon>
        <taxon>Rhodobacterales</taxon>
        <taxon>Roseobacteraceae</taxon>
        <taxon>Roseobacter</taxon>
    </lineage>
</organism>
<dbReference type="OrthoDB" id="710347at2"/>
<accession>F7ZG35</accession>